<evidence type="ECO:0000256" key="1">
    <source>
        <dbReference type="SAM" id="Phobius"/>
    </source>
</evidence>
<organism evidence="2 3">
    <name type="scientific">Periweissella cryptocerci</name>
    <dbReference type="NCBI Taxonomy" id="2506420"/>
    <lineage>
        <taxon>Bacteria</taxon>
        <taxon>Bacillati</taxon>
        <taxon>Bacillota</taxon>
        <taxon>Bacilli</taxon>
        <taxon>Lactobacillales</taxon>
        <taxon>Lactobacillaceae</taxon>
        <taxon>Periweissella</taxon>
    </lineage>
</organism>
<dbReference type="RefSeq" id="WP_133362201.1">
    <property type="nucleotide sequence ID" value="NZ_CP037940.1"/>
</dbReference>
<keyword evidence="1" id="KW-1133">Transmembrane helix</keyword>
<dbReference type="Pfam" id="PF17428">
    <property type="entry name" value="DUF5412"/>
    <property type="match status" value="1"/>
</dbReference>
<accession>A0A4P6YR87</accession>
<name>A0A4P6YR87_9LACO</name>
<keyword evidence="1" id="KW-0472">Membrane</keyword>
<keyword evidence="1" id="KW-0812">Transmembrane</keyword>
<protein>
    <submittedName>
        <fullName evidence="2">Uncharacterized protein</fullName>
    </submittedName>
</protein>
<dbReference type="Proteomes" id="UP000292886">
    <property type="component" value="Chromosome"/>
</dbReference>
<gene>
    <name evidence="2" type="ORF">EQG49_00945</name>
</gene>
<reference evidence="3" key="1">
    <citation type="submission" date="2019-03" db="EMBL/GenBank/DDBJ databases">
        <title>Weissella sp. 26KH-42 Genome sequencing.</title>
        <authorList>
            <person name="Heo J."/>
            <person name="Kim S.-J."/>
            <person name="Kim J.-S."/>
            <person name="Hong S.-B."/>
            <person name="Kwon S.-W."/>
        </authorList>
    </citation>
    <scope>NUCLEOTIDE SEQUENCE [LARGE SCALE GENOMIC DNA]</scope>
    <source>
        <strain evidence="3">26KH-42</strain>
    </source>
</reference>
<evidence type="ECO:0000313" key="2">
    <source>
        <dbReference type="EMBL" id="QBO35121.1"/>
    </source>
</evidence>
<sequence length="150" mass="17259">MRKRMKKSTKIIITVAATIVLASAFLFVRFVVVPSELSYWNGQGYEYSKSESPDHKYEARMYVIYGNSFSAFKNRIGITPVGAKNPKRDKTVYLQYNDLYAQMKWLSNTKIKIGKVTVDISKPNTYYMWSQHTKKAKYGPNGDTDVSEDD</sequence>
<dbReference type="InterPro" id="IPR035406">
    <property type="entry name" value="DUF5412"/>
</dbReference>
<keyword evidence="3" id="KW-1185">Reference proteome</keyword>
<feature type="transmembrane region" description="Helical" evidence="1">
    <location>
        <begin position="12"/>
        <end position="32"/>
    </location>
</feature>
<dbReference type="EMBL" id="CP037940">
    <property type="protein sequence ID" value="QBO35121.1"/>
    <property type="molecule type" value="Genomic_DNA"/>
</dbReference>
<proteinExistence type="predicted"/>
<dbReference type="KEGG" id="wei:EQG49_00945"/>
<evidence type="ECO:0000313" key="3">
    <source>
        <dbReference type="Proteomes" id="UP000292886"/>
    </source>
</evidence>
<dbReference type="AlphaFoldDB" id="A0A4P6YR87"/>